<protein>
    <submittedName>
        <fullName evidence="2">Uncharacterized protein</fullName>
    </submittedName>
</protein>
<dbReference type="OrthoDB" id="3531077at2759"/>
<name>A0A2T3B7J7_AMORE</name>
<keyword evidence="3" id="KW-1185">Reference proteome</keyword>
<dbReference type="RefSeq" id="XP_024722857.1">
    <property type="nucleotide sequence ID" value="XM_024865298.1"/>
</dbReference>
<gene>
    <name evidence="2" type="ORF">M430DRAFT_25785</name>
</gene>
<reference evidence="2 3" key="1">
    <citation type="journal article" date="2018" name="New Phytol.">
        <title>Comparative genomics and transcriptomics depict ericoid mycorrhizal fungi as versatile saprotrophs and plant mutualists.</title>
        <authorList>
            <person name="Martino E."/>
            <person name="Morin E."/>
            <person name="Grelet G.A."/>
            <person name="Kuo A."/>
            <person name="Kohler A."/>
            <person name="Daghino S."/>
            <person name="Barry K.W."/>
            <person name="Cichocki N."/>
            <person name="Clum A."/>
            <person name="Dockter R.B."/>
            <person name="Hainaut M."/>
            <person name="Kuo R.C."/>
            <person name="LaButti K."/>
            <person name="Lindahl B.D."/>
            <person name="Lindquist E.A."/>
            <person name="Lipzen A."/>
            <person name="Khouja H.R."/>
            <person name="Magnuson J."/>
            <person name="Murat C."/>
            <person name="Ohm R.A."/>
            <person name="Singer S.W."/>
            <person name="Spatafora J.W."/>
            <person name="Wang M."/>
            <person name="Veneault-Fourrey C."/>
            <person name="Henrissat B."/>
            <person name="Grigoriev I.V."/>
            <person name="Martin F.M."/>
            <person name="Perotto S."/>
        </authorList>
    </citation>
    <scope>NUCLEOTIDE SEQUENCE [LARGE SCALE GENOMIC DNA]</scope>
    <source>
        <strain evidence="2 3">ATCC 22711</strain>
    </source>
</reference>
<dbReference type="Proteomes" id="UP000241818">
    <property type="component" value="Unassembled WGS sequence"/>
</dbReference>
<feature type="region of interest" description="Disordered" evidence="1">
    <location>
        <begin position="110"/>
        <end position="134"/>
    </location>
</feature>
<feature type="region of interest" description="Disordered" evidence="1">
    <location>
        <begin position="213"/>
        <end position="254"/>
    </location>
</feature>
<evidence type="ECO:0000313" key="2">
    <source>
        <dbReference type="EMBL" id="PSS22811.1"/>
    </source>
</evidence>
<feature type="compositionally biased region" description="Polar residues" evidence="1">
    <location>
        <begin position="184"/>
        <end position="193"/>
    </location>
</feature>
<dbReference type="InParanoid" id="A0A2T3B7J7"/>
<dbReference type="EMBL" id="KZ679008">
    <property type="protein sequence ID" value="PSS22811.1"/>
    <property type="molecule type" value="Genomic_DNA"/>
</dbReference>
<organism evidence="2 3">
    <name type="scientific">Amorphotheca resinae ATCC 22711</name>
    <dbReference type="NCBI Taxonomy" id="857342"/>
    <lineage>
        <taxon>Eukaryota</taxon>
        <taxon>Fungi</taxon>
        <taxon>Dikarya</taxon>
        <taxon>Ascomycota</taxon>
        <taxon>Pezizomycotina</taxon>
        <taxon>Leotiomycetes</taxon>
        <taxon>Helotiales</taxon>
        <taxon>Amorphothecaceae</taxon>
        <taxon>Amorphotheca</taxon>
    </lineage>
</organism>
<accession>A0A2T3B7J7</accession>
<evidence type="ECO:0000313" key="3">
    <source>
        <dbReference type="Proteomes" id="UP000241818"/>
    </source>
</evidence>
<evidence type="ECO:0000256" key="1">
    <source>
        <dbReference type="SAM" id="MobiDB-lite"/>
    </source>
</evidence>
<dbReference type="GeneID" id="36573379"/>
<feature type="compositionally biased region" description="Acidic residues" evidence="1">
    <location>
        <begin position="164"/>
        <end position="179"/>
    </location>
</feature>
<feature type="compositionally biased region" description="Basic and acidic residues" evidence="1">
    <location>
        <begin position="110"/>
        <end position="130"/>
    </location>
</feature>
<dbReference type="AlphaFoldDB" id="A0A2T3B7J7"/>
<sequence length="476" mass="55000">MEANTSLFTPIRQSPTEHLRVLRQSTHVSRNTSPYLSPGLHNISETWVRYLRAKAHEFVDEFGQVRNQHKLLCKSVSERKYIQNWCHRVKRDAREFVLCIYDDARADRMDKDRKRQKKMDRVDSEERGVEEFSSGPASFLEWNSVDIEEDTEEDNSDPPSFLDWDSEVDDTPEKDEEDTHPETLWSTSSKGSCSTTYNSIFDSDEEYSDGDDFEHIYAYDGPPMPGNGLEKDSSSCGDSAKYADDNNTQRSELEDDNLSQITQSIRNLDTYITPSYDNPFHSHTLSSYEEEPQNPLRSYLSSPIVDTEISAPPPPLPPQTGPTLFAPIMNIFPEEEQAMSHMQRLETAQEQLASAWTYWGEPIYSGHPNKCSWVLCRIRNPPPSSSSSSTTTALSSRLPSLQVTTPEGIVCRLYEKESVLPDDHDLHVAERDAAQATMQFEVRLWRYRNETYDEWVRRDKAERWWAERKKAERRLL</sequence>
<proteinExistence type="predicted"/>
<feature type="region of interest" description="Disordered" evidence="1">
    <location>
        <begin position="148"/>
        <end position="193"/>
    </location>
</feature>